<evidence type="ECO:0000256" key="4">
    <source>
        <dbReference type="ARBA" id="ARBA00022643"/>
    </source>
</evidence>
<evidence type="ECO:0000256" key="1">
    <source>
        <dbReference type="ARBA" id="ARBA00001917"/>
    </source>
</evidence>
<keyword evidence="3" id="KW-0285">Flavoprotein</keyword>
<dbReference type="InterPro" id="IPR005720">
    <property type="entry name" value="Dihydroorotate_DH_cat"/>
</dbReference>
<evidence type="ECO:0000256" key="2">
    <source>
        <dbReference type="ARBA" id="ARBA00004725"/>
    </source>
</evidence>
<comment type="caution">
    <text evidence="8">The sequence shown here is derived from an EMBL/GenBank/DDBJ whole genome shotgun (WGS) entry which is preliminary data.</text>
</comment>
<dbReference type="GO" id="GO:0006207">
    <property type="term" value="P:'de novo' pyrimidine nucleobase biosynthetic process"/>
    <property type="evidence" value="ECO:0007669"/>
    <property type="project" value="TreeGrafter"/>
</dbReference>
<dbReference type="NCBIfam" id="NF005741">
    <property type="entry name" value="PRK07565.1"/>
    <property type="match status" value="1"/>
</dbReference>
<sequence>MDLSTTYLGLSLKNPVIVASCGLTKTVEQIKECEQAGAGAVVMKSLLEEQIRESEAEMEKAISSHPEVMDYLRADIDMRYGAEKYTDIIASAKREVSIPVIASVNCYTAEWWTTYAKQIEEAGADALELNVYVMPVDSAKTAAEIERVYLDILKEVKAQVKIPVALKLSPYFTSFGNVARTLESYGADGLVLFNRFVQPDIEISTLSTTIKPSFNDPVGFGRALRWIGLLSGTLDLDIAASGGIRDEKAGIKMLLAGASVIQMASVLYSEGVGHIQKILAGLEQWMEDKHFSSIADFRGRLNQVHNPQDAAYIRAQYIKAIGIE</sequence>
<keyword evidence="4" id="KW-0288">FMN</keyword>
<evidence type="ECO:0000256" key="3">
    <source>
        <dbReference type="ARBA" id="ARBA00022630"/>
    </source>
</evidence>
<dbReference type="EMBL" id="WJJP01000528">
    <property type="protein sequence ID" value="MBD3326118.1"/>
    <property type="molecule type" value="Genomic_DNA"/>
</dbReference>
<dbReference type="InterPro" id="IPR050074">
    <property type="entry name" value="DHO_dehydrogenase"/>
</dbReference>
<dbReference type="GO" id="GO:0004152">
    <property type="term" value="F:dihydroorotate dehydrogenase activity"/>
    <property type="evidence" value="ECO:0007669"/>
    <property type="project" value="InterPro"/>
</dbReference>
<name>A0A9D5JXR8_9BACT</name>
<dbReference type="InterPro" id="IPR012135">
    <property type="entry name" value="Dihydroorotate_DH_1_2"/>
</dbReference>
<dbReference type="GO" id="GO:0006222">
    <property type="term" value="P:UMP biosynthetic process"/>
    <property type="evidence" value="ECO:0007669"/>
    <property type="project" value="InterPro"/>
</dbReference>
<proteinExistence type="predicted"/>
<reference evidence="8" key="1">
    <citation type="submission" date="2019-11" db="EMBL/GenBank/DDBJ databases">
        <title>Microbial mats filling the niche in hypersaline microbial mats.</title>
        <authorList>
            <person name="Wong H.L."/>
            <person name="Macleod F.I."/>
            <person name="White R.A. III"/>
            <person name="Burns B.P."/>
        </authorList>
    </citation>
    <scope>NUCLEOTIDE SEQUENCE</scope>
    <source>
        <strain evidence="8">Rbin_158</strain>
    </source>
</reference>
<keyword evidence="5" id="KW-0665">Pyrimidine biosynthesis</keyword>
<evidence type="ECO:0000256" key="5">
    <source>
        <dbReference type="ARBA" id="ARBA00022975"/>
    </source>
</evidence>
<dbReference type="InterPro" id="IPR013785">
    <property type="entry name" value="Aldolase_TIM"/>
</dbReference>
<dbReference type="PANTHER" id="PTHR48109:SF3">
    <property type="entry name" value="SLL0744 PROTEIN"/>
    <property type="match status" value="1"/>
</dbReference>
<dbReference type="PANTHER" id="PTHR48109">
    <property type="entry name" value="DIHYDROOROTATE DEHYDROGENASE (QUINONE), MITOCHONDRIAL-RELATED"/>
    <property type="match status" value="1"/>
</dbReference>
<evidence type="ECO:0000256" key="6">
    <source>
        <dbReference type="ARBA" id="ARBA00023002"/>
    </source>
</evidence>
<evidence type="ECO:0000313" key="8">
    <source>
        <dbReference type="EMBL" id="MBD3326118.1"/>
    </source>
</evidence>
<comment type="cofactor">
    <cofactor evidence="1">
        <name>FMN</name>
        <dbReference type="ChEBI" id="CHEBI:58210"/>
    </cofactor>
</comment>
<feature type="domain" description="Dihydroorotate dehydrogenase catalytic" evidence="7">
    <location>
        <begin position="3"/>
        <end position="286"/>
    </location>
</feature>
<dbReference type="SUPFAM" id="SSF51395">
    <property type="entry name" value="FMN-linked oxidoreductases"/>
    <property type="match status" value="1"/>
</dbReference>
<keyword evidence="6" id="KW-0560">Oxidoreductase</keyword>
<accession>A0A9D5JXR8</accession>
<dbReference type="GO" id="GO:0005737">
    <property type="term" value="C:cytoplasm"/>
    <property type="evidence" value="ECO:0007669"/>
    <property type="project" value="InterPro"/>
</dbReference>
<dbReference type="Proteomes" id="UP000649604">
    <property type="component" value="Unassembled WGS sequence"/>
</dbReference>
<evidence type="ECO:0000259" key="7">
    <source>
        <dbReference type="Pfam" id="PF01180"/>
    </source>
</evidence>
<comment type="pathway">
    <text evidence="2">Pyrimidine metabolism; UMP biosynthesis via de novo pathway.</text>
</comment>
<organism evidence="8 9">
    <name type="scientific">candidate division KSB3 bacterium</name>
    <dbReference type="NCBI Taxonomy" id="2044937"/>
    <lineage>
        <taxon>Bacteria</taxon>
        <taxon>candidate division KSB3</taxon>
    </lineage>
</organism>
<evidence type="ECO:0000313" key="9">
    <source>
        <dbReference type="Proteomes" id="UP000649604"/>
    </source>
</evidence>
<dbReference type="PIRSF" id="PIRSF000164">
    <property type="entry name" value="DHO_oxidase"/>
    <property type="match status" value="1"/>
</dbReference>
<dbReference type="Gene3D" id="3.20.20.70">
    <property type="entry name" value="Aldolase class I"/>
    <property type="match status" value="1"/>
</dbReference>
<gene>
    <name evidence="8" type="ORF">GF339_16145</name>
</gene>
<dbReference type="AlphaFoldDB" id="A0A9D5JXR8"/>
<dbReference type="Pfam" id="PF01180">
    <property type="entry name" value="DHO_dh"/>
    <property type="match status" value="1"/>
</dbReference>
<protein>
    <submittedName>
        <fullName evidence="8">Dihydroorotate dehydrogenase-like protein</fullName>
    </submittedName>
</protein>